<dbReference type="SMART" id="SM00345">
    <property type="entry name" value="HTH_GNTR"/>
    <property type="match status" value="1"/>
</dbReference>
<dbReference type="RefSeq" id="WP_188974145.1">
    <property type="nucleotide sequence ID" value="NZ_BMOL01000026.1"/>
</dbReference>
<dbReference type="InterPro" id="IPR011711">
    <property type="entry name" value="GntR_C"/>
</dbReference>
<sequence length="245" mass="26663">MTAQPIKQQKLAASAAEELLALILRGKFAAGQRLPPERTLAEQMNISRTSLRDGIARLEVLGHLEARQGNGVFVREPSAAHLTQPFQGMLARSPQSMADLLEFREMVEPQVAAQAAARATTTQIAQLRQCLERQESASARHIKLSDEDLIFHNLIAEIAGNAVVMLVLETLRTLMTSLRDQVVGDRPERTIAEHRALVDAVASASPDAARQAMLDHLRSVRLHAAPLITPALTTPPLTSQGEDNA</sequence>
<evidence type="ECO:0000256" key="3">
    <source>
        <dbReference type="ARBA" id="ARBA00023163"/>
    </source>
</evidence>
<proteinExistence type="predicted"/>
<feature type="domain" description="HTH gntR-type" evidence="4">
    <location>
        <begin position="9"/>
        <end position="77"/>
    </location>
</feature>
<dbReference type="Gene3D" id="1.10.10.10">
    <property type="entry name" value="Winged helix-like DNA-binding domain superfamily/Winged helix DNA-binding domain"/>
    <property type="match status" value="1"/>
</dbReference>
<dbReference type="SUPFAM" id="SSF48008">
    <property type="entry name" value="GntR ligand-binding domain-like"/>
    <property type="match status" value="1"/>
</dbReference>
<keyword evidence="1" id="KW-0805">Transcription regulation</keyword>
<dbReference type="Pfam" id="PF00392">
    <property type="entry name" value="GntR"/>
    <property type="match status" value="1"/>
</dbReference>
<dbReference type="PANTHER" id="PTHR43537:SF5">
    <property type="entry name" value="UXU OPERON TRANSCRIPTIONAL REGULATOR"/>
    <property type="match status" value="1"/>
</dbReference>
<dbReference type="InterPro" id="IPR036388">
    <property type="entry name" value="WH-like_DNA-bd_sf"/>
</dbReference>
<name>A0ABQ2GFX0_9DEIO</name>
<dbReference type="Proteomes" id="UP000639973">
    <property type="component" value="Unassembled WGS sequence"/>
</dbReference>
<protein>
    <submittedName>
        <fullName evidence="5">Transcriptional regulator PdhR</fullName>
    </submittedName>
</protein>
<keyword evidence="3" id="KW-0804">Transcription</keyword>
<gene>
    <name evidence="5" type="primary">pdhR</name>
    <name evidence="5" type="ORF">GCM10010840_34120</name>
</gene>
<dbReference type="CDD" id="cd07377">
    <property type="entry name" value="WHTH_GntR"/>
    <property type="match status" value="1"/>
</dbReference>
<dbReference type="PRINTS" id="PR00035">
    <property type="entry name" value="HTHGNTR"/>
</dbReference>
<reference evidence="6" key="1">
    <citation type="journal article" date="2019" name="Int. J. Syst. Evol. Microbiol.">
        <title>The Global Catalogue of Microorganisms (GCM) 10K type strain sequencing project: providing services to taxonomists for standard genome sequencing and annotation.</title>
        <authorList>
            <consortium name="The Broad Institute Genomics Platform"/>
            <consortium name="The Broad Institute Genome Sequencing Center for Infectious Disease"/>
            <person name="Wu L."/>
            <person name="Ma J."/>
        </authorList>
    </citation>
    <scope>NUCLEOTIDE SEQUENCE [LARGE SCALE GENOMIC DNA]</scope>
    <source>
        <strain evidence="6">JCM 15442</strain>
    </source>
</reference>
<dbReference type="Pfam" id="PF07729">
    <property type="entry name" value="FCD"/>
    <property type="match status" value="1"/>
</dbReference>
<evidence type="ECO:0000256" key="2">
    <source>
        <dbReference type="ARBA" id="ARBA00023125"/>
    </source>
</evidence>
<dbReference type="Gene3D" id="1.20.120.530">
    <property type="entry name" value="GntR ligand-binding domain-like"/>
    <property type="match status" value="1"/>
</dbReference>
<dbReference type="SUPFAM" id="SSF46785">
    <property type="entry name" value="Winged helix' DNA-binding domain"/>
    <property type="match status" value="1"/>
</dbReference>
<accession>A0ABQ2GFX0</accession>
<dbReference type="InterPro" id="IPR000524">
    <property type="entry name" value="Tscrpt_reg_HTH_GntR"/>
</dbReference>
<evidence type="ECO:0000313" key="5">
    <source>
        <dbReference type="EMBL" id="GGL93248.1"/>
    </source>
</evidence>
<dbReference type="PROSITE" id="PS50949">
    <property type="entry name" value="HTH_GNTR"/>
    <property type="match status" value="1"/>
</dbReference>
<organism evidence="5 6">
    <name type="scientific">Deinococcus aerolatus</name>
    <dbReference type="NCBI Taxonomy" id="522487"/>
    <lineage>
        <taxon>Bacteria</taxon>
        <taxon>Thermotogati</taxon>
        <taxon>Deinococcota</taxon>
        <taxon>Deinococci</taxon>
        <taxon>Deinococcales</taxon>
        <taxon>Deinococcaceae</taxon>
        <taxon>Deinococcus</taxon>
    </lineage>
</organism>
<keyword evidence="2" id="KW-0238">DNA-binding</keyword>
<dbReference type="EMBL" id="BMOL01000026">
    <property type="protein sequence ID" value="GGL93248.1"/>
    <property type="molecule type" value="Genomic_DNA"/>
</dbReference>
<evidence type="ECO:0000313" key="6">
    <source>
        <dbReference type="Proteomes" id="UP000639973"/>
    </source>
</evidence>
<dbReference type="InterPro" id="IPR036390">
    <property type="entry name" value="WH_DNA-bd_sf"/>
</dbReference>
<dbReference type="InterPro" id="IPR008920">
    <property type="entry name" value="TF_FadR/GntR_C"/>
</dbReference>
<evidence type="ECO:0000259" key="4">
    <source>
        <dbReference type="PROSITE" id="PS50949"/>
    </source>
</evidence>
<dbReference type="SMART" id="SM00895">
    <property type="entry name" value="FCD"/>
    <property type="match status" value="1"/>
</dbReference>
<dbReference type="PANTHER" id="PTHR43537">
    <property type="entry name" value="TRANSCRIPTIONAL REGULATOR, GNTR FAMILY"/>
    <property type="match status" value="1"/>
</dbReference>
<evidence type="ECO:0000256" key="1">
    <source>
        <dbReference type="ARBA" id="ARBA00023015"/>
    </source>
</evidence>
<keyword evidence="6" id="KW-1185">Reference proteome</keyword>
<comment type="caution">
    <text evidence="5">The sequence shown here is derived from an EMBL/GenBank/DDBJ whole genome shotgun (WGS) entry which is preliminary data.</text>
</comment>